<feature type="compositionally biased region" description="Basic and acidic residues" evidence="1">
    <location>
        <begin position="600"/>
        <end position="610"/>
    </location>
</feature>
<dbReference type="Proteomes" id="UP000249619">
    <property type="component" value="Unassembled WGS sequence"/>
</dbReference>
<feature type="region of interest" description="Disordered" evidence="1">
    <location>
        <begin position="165"/>
        <end position="202"/>
    </location>
</feature>
<evidence type="ECO:0000256" key="1">
    <source>
        <dbReference type="SAM" id="MobiDB-lite"/>
    </source>
</evidence>
<reference evidence="3" key="1">
    <citation type="submission" date="2018-05" db="EMBL/GenBank/DDBJ databases">
        <title>Draft genome sequence of Stemphylium lycopersici strain CIDEFI 213.</title>
        <authorList>
            <person name="Medina R."/>
            <person name="Franco M.E.E."/>
            <person name="Lucentini C.G."/>
            <person name="Saparrat M.C.N."/>
            <person name="Balatti P.A."/>
        </authorList>
    </citation>
    <scope>NUCLEOTIDE SEQUENCE [LARGE SCALE GENOMIC DNA]</scope>
    <source>
        <strain evidence="3">CIDEFI 213</strain>
    </source>
</reference>
<dbReference type="STRING" id="183478.A0A364MYL7"/>
<organism evidence="2 3">
    <name type="scientific">Stemphylium lycopersici</name>
    <name type="common">Tomato gray leaf spot disease fungus</name>
    <name type="synonym">Thyrospora lycopersici</name>
    <dbReference type="NCBI Taxonomy" id="183478"/>
    <lineage>
        <taxon>Eukaryota</taxon>
        <taxon>Fungi</taxon>
        <taxon>Dikarya</taxon>
        <taxon>Ascomycota</taxon>
        <taxon>Pezizomycotina</taxon>
        <taxon>Dothideomycetes</taxon>
        <taxon>Pleosporomycetidae</taxon>
        <taxon>Pleosporales</taxon>
        <taxon>Pleosporineae</taxon>
        <taxon>Pleosporaceae</taxon>
        <taxon>Stemphylium</taxon>
    </lineage>
</organism>
<feature type="region of interest" description="Disordered" evidence="1">
    <location>
        <begin position="508"/>
        <end position="529"/>
    </location>
</feature>
<dbReference type="GO" id="GO:0016020">
    <property type="term" value="C:membrane"/>
    <property type="evidence" value="ECO:0007669"/>
    <property type="project" value="InterPro"/>
</dbReference>
<feature type="compositionally biased region" description="Polar residues" evidence="1">
    <location>
        <begin position="669"/>
        <end position="681"/>
    </location>
</feature>
<feature type="region of interest" description="Disordered" evidence="1">
    <location>
        <begin position="1"/>
        <end position="81"/>
    </location>
</feature>
<dbReference type="GO" id="GO:0046873">
    <property type="term" value="F:metal ion transmembrane transporter activity"/>
    <property type="evidence" value="ECO:0007669"/>
    <property type="project" value="InterPro"/>
</dbReference>
<proteinExistence type="predicted"/>
<dbReference type="EMBL" id="QGDH01000102">
    <property type="protein sequence ID" value="RAR07371.1"/>
    <property type="molecule type" value="Genomic_DNA"/>
</dbReference>
<feature type="region of interest" description="Disordered" evidence="1">
    <location>
        <begin position="541"/>
        <end position="683"/>
    </location>
</feature>
<evidence type="ECO:0000313" key="2">
    <source>
        <dbReference type="EMBL" id="RAR07371.1"/>
    </source>
</evidence>
<dbReference type="InterPro" id="IPR002523">
    <property type="entry name" value="MgTranspt_CorA/ZnTranspt_ZntB"/>
</dbReference>
<comment type="caution">
    <text evidence="2">The sequence shown here is derived from an EMBL/GenBank/DDBJ whole genome shotgun (WGS) entry which is preliminary data.</text>
</comment>
<dbReference type="AlphaFoldDB" id="A0A364MYL7"/>
<sequence length="915" mass="103110">MEKFEAHMGGEHEHENFERGSGAVQKFAHKEQMRKSAQISDDKQAVCGHEEDYKANDLAGDGDSRDWNPQRISRARERRRTSLEDLQRCDLSRTWPRLDRFEAIARPLPPSSASSTKEPVGPDIERVDTIKSLDQLLLRPNEIALPDDTCGQEGASIQPEITRPAREPERPLGQNFGPNQRPYSPLRRKRTDQWGKAQENRRPPRSRLWDLVFAGLQPGGRLRQERKLPVAITRKKHPANSEPEFSEAEVYRSNVTKLAAQFSHLHNVNTDQTKTRHGWSSRIMFYDVLDSLQREAIRLQEPWSGAKVQPDYHEFRDVLKEVSSDCIQRVILVEDISPSLIDYLGAVFDIPPHVFEEHLDGSGYAGDLSQRSGAARWQNHFPDQGSSSVTWFRPVIPLLPITPELRDDLLQNKRPPIRCVAANCKEKHHICVQTTTNIWRRNMALCPYPGVYHKHSETDYPVGWEERMTICVREFGNSILLLDPLPFARADSRVHARRQKAMQQRLTVVKTSDPFPASQASRTRRGSTAVDHITIENWVTEQQSSLSQDHQPESQVLPPPLEPARNVGATSPPSLPSPANSASSVPLEHPKPRPSGVRFLDPKRPAKTRADWTGTNAGLAGVGFSGVETHSQPTRLGLKRASGGGQYLDSRPSSPSHRKPFAEAHGSLSRDSGSSGPPTIRNNHDRFLLYHPIKAAPSSSAKLGVAITALDIPAYIERLQVPSSTLEKFEASMRNLGKGKETAFDPLRAVFRIIHDDTNSLMDVIEDSLQRIRSDTLDEALLEQRIAFWRKLIHNLNSGLTELDQQLRAFVHFMDDLDSVYFSDSQRGELPSEQLARDTRQTLRSCLGLLERSSMALLTEIQIVDSRRSIAEAESISKLTELAFVFIPLSFVASLFSMEIRELDGALDSWNSRTE</sequence>
<feature type="compositionally biased region" description="Basic and acidic residues" evidence="1">
    <location>
        <begin position="28"/>
        <end position="55"/>
    </location>
</feature>
<feature type="compositionally biased region" description="Low complexity" evidence="1">
    <location>
        <begin position="577"/>
        <end position="587"/>
    </location>
</feature>
<accession>A0A364MYL7</accession>
<name>A0A364MYL7_STELY</name>
<gene>
    <name evidence="2" type="ORF">DDE83_006553</name>
</gene>
<evidence type="ECO:0000313" key="3">
    <source>
        <dbReference type="Proteomes" id="UP000249619"/>
    </source>
</evidence>
<protein>
    <submittedName>
        <fullName evidence="2">Mg2+ transporter-like zinc transport protein</fullName>
    </submittedName>
</protein>
<dbReference type="Pfam" id="PF01544">
    <property type="entry name" value="CorA"/>
    <property type="match status" value="1"/>
</dbReference>
<feature type="compositionally biased region" description="Basic and acidic residues" evidence="1">
    <location>
        <begin position="1"/>
        <end position="18"/>
    </location>
</feature>
<keyword evidence="3" id="KW-1185">Reference proteome</keyword>